<dbReference type="InterPro" id="IPR001279">
    <property type="entry name" value="Metallo-B-lactamas"/>
</dbReference>
<organism evidence="2 3">
    <name type="scientific">Marinitoga piezophila (strain DSM 14283 / JCM 11233 / KA3)</name>
    <dbReference type="NCBI Taxonomy" id="443254"/>
    <lineage>
        <taxon>Bacteria</taxon>
        <taxon>Thermotogati</taxon>
        <taxon>Thermotogota</taxon>
        <taxon>Thermotogae</taxon>
        <taxon>Petrotogales</taxon>
        <taxon>Petrotogaceae</taxon>
        <taxon>Marinitoga</taxon>
    </lineage>
</organism>
<dbReference type="OrthoDB" id="9781189at2"/>
<keyword evidence="3" id="KW-1185">Reference proteome</keyword>
<protein>
    <submittedName>
        <fullName evidence="2">Metal-dependent hydrolase, beta-lactamase superfamily I</fullName>
    </submittedName>
</protein>
<dbReference type="Proteomes" id="UP000007161">
    <property type="component" value="Chromosome"/>
</dbReference>
<dbReference type="InterPro" id="IPR036866">
    <property type="entry name" value="RibonucZ/Hydroxyglut_hydro"/>
</dbReference>
<dbReference type="SUPFAM" id="SSF56281">
    <property type="entry name" value="Metallo-hydrolase/oxidoreductase"/>
    <property type="match status" value="1"/>
</dbReference>
<dbReference type="KEGG" id="mpz:Marpi_0302"/>
<gene>
    <name evidence="2" type="ordered locus">Marpi_0302</name>
</gene>
<dbReference type="PANTHER" id="PTHR47619:SF1">
    <property type="entry name" value="EXODEOXYRIBONUCLEASE WALJ"/>
    <property type="match status" value="1"/>
</dbReference>
<dbReference type="PANTHER" id="PTHR47619">
    <property type="entry name" value="METALLO-HYDROLASE YYCJ-RELATED"/>
    <property type="match status" value="1"/>
</dbReference>
<dbReference type="Pfam" id="PF12706">
    <property type="entry name" value="Lactamase_B_2"/>
    <property type="match status" value="1"/>
</dbReference>
<dbReference type="AlphaFoldDB" id="H2J425"/>
<proteinExistence type="predicted"/>
<dbReference type="EMBL" id="CP003257">
    <property type="protein sequence ID" value="AEX84753.1"/>
    <property type="molecule type" value="Genomic_DNA"/>
</dbReference>
<reference evidence="2 3" key="1">
    <citation type="journal article" date="2012" name="J. Bacteriol.">
        <title>Complete Genome Sequence of the Thermophilic, Piezophilic, Heterotrophic Bacterium Marinitoga piezophila KA3.</title>
        <authorList>
            <person name="Lucas S."/>
            <person name="Han J."/>
            <person name="Lapidus A."/>
            <person name="Cheng J.F."/>
            <person name="Goodwin L.A."/>
            <person name="Pitluck S."/>
            <person name="Peters L."/>
            <person name="Mikhailova N."/>
            <person name="Teshima H."/>
            <person name="Detter J.C."/>
            <person name="Han C."/>
            <person name="Tapia R."/>
            <person name="Land M."/>
            <person name="Hauser L."/>
            <person name="Kyrpides N.C."/>
            <person name="Ivanova N."/>
            <person name="Pagani I."/>
            <person name="Vannier P."/>
            <person name="Oger P."/>
            <person name="Bartlett D.H."/>
            <person name="Noll K.M."/>
            <person name="Woyke T."/>
            <person name="Jebbar M."/>
        </authorList>
    </citation>
    <scope>NUCLEOTIDE SEQUENCE [LARGE SCALE GENOMIC DNA]</scope>
    <source>
        <strain evidence="3">DSM 14283 / JCM 11233 / KA3</strain>
    </source>
</reference>
<dbReference type="Gene3D" id="3.60.15.10">
    <property type="entry name" value="Ribonuclease Z/Hydroxyacylglutathione hydrolase-like"/>
    <property type="match status" value="1"/>
</dbReference>
<dbReference type="RefSeq" id="WP_014295825.1">
    <property type="nucleotide sequence ID" value="NC_016751.1"/>
</dbReference>
<dbReference type="STRING" id="443254.Marpi_0302"/>
<reference evidence="3" key="2">
    <citation type="submission" date="2012-01" db="EMBL/GenBank/DDBJ databases">
        <title>Complete sequence of chromosome of Marinitoga piezophila KA3.</title>
        <authorList>
            <person name="Lucas S."/>
            <person name="Han J."/>
            <person name="Lapidus A."/>
            <person name="Cheng J.-F."/>
            <person name="Goodwin L."/>
            <person name="Pitluck S."/>
            <person name="Peters L."/>
            <person name="Mikhailova N."/>
            <person name="Teshima H."/>
            <person name="Detter J.C."/>
            <person name="Han C."/>
            <person name="Tapia R."/>
            <person name="Land M."/>
            <person name="Hauser L."/>
            <person name="Kyrpides N."/>
            <person name="Ivanova N."/>
            <person name="Pagani I."/>
            <person name="Jebbar M."/>
            <person name="Vannier P."/>
            <person name="Oger P."/>
            <person name="Cario A."/>
            <person name="Bartlett D."/>
            <person name="Noll K.M."/>
            <person name="Woyke T."/>
        </authorList>
    </citation>
    <scope>NUCLEOTIDE SEQUENCE [LARGE SCALE GENOMIC DNA]</scope>
    <source>
        <strain evidence="3">DSM 14283 / JCM 11233 / KA3</strain>
    </source>
</reference>
<evidence type="ECO:0000313" key="2">
    <source>
        <dbReference type="EMBL" id="AEX84753.1"/>
    </source>
</evidence>
<name>H2J425_MARPK</name>
<dbReference type="eggNOG" id="COG1235">
    <property type="taxonomic scope" value="Bacteria"/>
</dbReference>
<dbReference type="GO" id="GO:0016787">
    <property type="term" value="F:hydrolase activity"/>
    <property type="evidence" value="ECO:0007669"/>
    <property type="project" value="UniProtKB-KW"/>
</dbReference>
<evidence type="ECO:0000259" key="1">
    <source>
        <dbReference type="SMART" id="SM00849"/>
    </source>
</evidence>
<keyword evidence="2" id="KW-0378">Hydrolase</keyword>
<evidence type="ECO:0000313" key="3">
    <source>
        <dbReference type="Proteomes" id="UP000007161"/>
    </source>
</evidence>
<accession>H2J425</accession>
<dbReference type="HOGENOM" id="CLU_073253_2_0_0"/>
<feature type="domain" description="Metallo-beta-lactamase" evidence="1">
    <location>
        <begin position="11"/>
        <end position="181"/>
    </location>
</feature>
<sequence length="242" mass="27641">MKLKILGSSSKGNGYLLIGENETLIIEAGINIKQVKKELNFNLSNVVGCLISHSHGDHSKYTSDFLKTGISCYMTKETIEALNINHYRLHKIIPEQMFNIGNFKILPFSTKHDCPGSVGFLIKHNELGTLLFATDTFYLEYKFPNVNHIMIEANYDKNILVENILKGYIPDVVAKRVFKSHFELSNLKEFFKANDLTKTKEIILIHLSDNNSDAKRFKKEIEELTFKTVYIAEEGLELSLHP</sequence>
<dbReference type="SMART" id="SM00849">
    <property type="entry name" value="Lactamase_B"/>
    <property type="match status" value="1"/>
</dbReference>
<dbReference type="InterPro" id="IPR052533">
    <property type="entry name" value="WalJ/YycJ-like"/>
</dbReference>